<keyword evidence="1" id="KW-1133">Transmembrane helix</keyword>
<keyword evidence="1" id="KW-0812">Transmembrane</keyword>
<evidence type="ECO:0000256" key="1">
    <source>
        <dbReference type="SAM" id="Phobius"/>
    </source>
</evidence>
<reference evidence="2" key="1">
    <citation type="submission" date="2022-10" db="EMBL/GenBank/DDBJ databases">
        <title>Encephalitozoon hellem ATCC 50604 Complete Genome.</title>
        <authorList>
            <person name="Mascarenhas dos Santos A.C."/>
            <person name="Julian A.T."/>
            <person name="Pombert J.-F."/>
        </authorList>
    </citation>
    <scope>NUCLEOTIDE SEQUENCE</scope>
    <source>
        <strain evidence="2">ATCC 50604</strain>
    </source>
</reference>
<feature type="transmembrane region" description="Helical" evidence="1">
    <location>
        <begin position="189"/>
        <end position="208"/>
    </location>
</feature>
<dbReference type="Proteomes" id="UP001059546">
    <property type="component" value="Chromosome VII"/>
</dbReference>
<gene>
    <name evidence="2" type="ORF">GPU96_07g13010</name>
    <name evidence="3" type="ORF">PFJ87_07g00920</name>
</gene>
<feature type="transmembrane region" description="Helical" evidence="1">
    <location>
        <begin position="155"/>
        <end position="177"/>
    </location>
</feature>
<feature type="transmembrane region" description="Helical" evidence="1">
    <location>
        <begin position="36"/>
        <end position="54"/>
    </location>
</feature>
<feature type="transmembrane region" description="Helical" evidence="1">
    <location>
        <begin position="120"/>
        <end position="139"/>
    </location>
</feature>
<dbReference type="EMBL" id="CP075153">
    <property type="protein sequence ID" value="UTX43541.1"/>
    <property type="molecule type" value="Genomic_DNA"/>
</dbReference>
<protein>
    <submittedName>
        <fullName evidence="2">Uncharacterized protein</fullName>
    </submittedName>
</protein>
<name>A0A9Q9C3L9_ENCHE</name>
<accession>A0A9Q9C3L9</accession>
<dbReference type="OrthoDB" id="2191570at2759"/>
<sequence>MIAEYKSMAYSITVSLCLMAGLLMESLVCKTANCAFFLSSTLFISMALMLFNLAHMMKAKTRITLISAYMGSISALMDIMIIFMYTRILQANSLFFCLAYLLYQLTASILTCFTSFTSSAFMIWICVIFLCPLFDLWFVEEHGFSRSQVPDFMKYYIANGSMNIIFFIPMVGIRVIFGEFFGRIEDRESSDFFNSLAMAAIGSALAFIDAPAFKGELRKVGSVSTPFIVSNSILAGSLMILKSNGCITLPSVYPSMSILFMIISALFCSSHMPWLWKKTILEHSLNSPYLFYLSTFSLFIIYIIIVHKNSIVSRPTRDGFVPGMTWWLWG</sequence>
<reference evidence="3 5" key="2">
    <citation type="submission" date="2023-02" db="EMBL/GenBank/DDBJ databases">
        <title>Encephalitozoon hellem ATCC 50451 complete genome.</title>
        <authorList>
            <person name="Mascarenhas dos Santos A.C."/>
            <person name="Julian A.T."/>
            <person name="Pombert J.-F."/>
        </authorList>
    </citation>
    <scope>NUCLEOTIDE SEQUENCE [LARGE SCALE GENOMIC DNA]</scope>
    <source>
        <strain evidence="3 5">ATCC 50451</strain>
    </source>
</reference>
<feature type="transmembrane region" description="Helical" evidence="1">
    <location>
        <begin position="7"/>
        <end position="24"/>
    </location>
</feature>
<keyword evidence="1" id="KW-0472">Membrane</keyword>
<feature type="transmembrane region" description="Helical" evidence="1">
    <location>
        <begin position="253"/>
        <end position="276"/>
    </location>
</feature>
<evidence type="ECO:0000313" key="5">
    <source>
        <dbReference type="Proteomes" id="UP001217963"/>
    </source>
</evidence>
<organism evidence="2 4">
    <name type="scientific">Encephalitozoon hellem</name>
    <name type="common">Microsporidian parasite</name>
    <dbReference type="NCBI Taxonomy" id="27973"/>
    <lineage>
        <taxon>Eukaryota</taxon>
        <taxon>Fungi</taxon>
        <taxon>Fungi incertae sedis</taxon>
        <taxon>Microsporidia</taxon>
        <taxon>Unikaryonidae</taxon>
        <taxon>Encephalitozoon</taxon>
    </lineage>
</organism>
<evidence type="ECO:0000313" key="3">
    <source>
        <dbReference type="EMBL" id="WEL39015.1"/>
    </source>
</evidence>
<feature type="transmembrane region" description="Helical" evidence="1">
    <location>
        <begin position="220"/>
        <end position="241"/>
    </location>
</feature>
<feature type="transmembrane region" description="Helical" evidence="1">
    <location>
        <begin position="91"/>
        <end position="113"/>
    </location>
</feature>
<keyword evidence="5" id="KW-1185">Reference proteome</keyword>
<evidence type="ECO:0000313" key="4">
    <source>
        <dbReference type="Proteomes" id="UP001059546"/>
    </source>
</evidence>
<feature type="transmembrane region" description="Helical" evidence="1">
    <location>
        <begin position="288"/>
        <end position="307"/>
    </location>
</feature>
<dbReference type="EMBL" id="CP119068">
    <property type="protein sequence ID" value="WEL39015.1"/>
    <property type="molecule type" value="Genomic_DNA"/>
</dbReference>
<proteinExistence type="predicted"/>
<dbReference type="Proteomes" id="UP001217963">
    <property type="component" value="Chromosome VII"/>
</dbReference>
<evidence type="ECO:0000313" key="2">
    <source>
        <dbReference type="EMBL" id="UTX43541.1"/>
    </source>
</evidence>
<dbReference type="AlphaFoldDB" id="A0A9Q9C3L9"/>
<feature type="transmembrane region" description="Helical" evidence="1">
    <location>
        <begin position="66"/>
        <end position="85"/>
    </location>
</feature>